<proteinExistence type="inferred from homology"/>
<dbReference type="InterPro" id="IPR025662">
    <property type="entry name" value="Sigma_54_int_dom_ATP-bd_1"/>
</dbReference>
<dbReference type="Gene3D" id="3.30.450.380">
    <property type="match status" value="1"/>
</dbReference>
<dbReference type="NCBIfam" id="TIGR03819">
    <property type="entry name" value="heli_sec_ATPase"/>
    <property type="match status" value="1"/>
</dbReference>
<dbReference type="PANTHER" id="PTHR30486:SF6">
    <property type="entry name" value="TYPE IV PILUS RETRACTATION ATPASE PILT"/>
    <property type="match status" value="1"/>
</dbReference>
<evidence type="ECO:0000259" key="3">
    <source>
        <dbReference type="Pfam" id="PF00437"/>
    </source>
</evidence>
<reference evidence="4" key="1">
    <citation type="submission" date="2020-04" db="EMBL/GenBank/DDBJ databases">
        <title>Deep metagenomics examines the oral microbiome during advanced dental caries in children, revealing novel taxa and co-occurrences with host molecules.</title>
        <authorList>
            <person name="Baker J.L."/>
            <person name="Morton J.T."/>
            <person name="Dinis M."/>
            <person name="Alvarez R."/>
            <person name="Tran N.C."/>
            <person name="Knight R."/>
            <person name="Edlund A."/>
        </authorList>
    </citation>
    <scope>NUCLEOTIDE SEQUENCE</scope>
    <source>
        <strain evidence="4">JCVI_32_bin.64</strain>
    </source>
</reference>
<feature type="domain" description="Bacterial type II secretion system protein E" evidence="3">
    <location>
        <begin position="152"/>
        <end position="358"/>
    </location>
</feature>
<feature type="compositionally biased region" description="Basic and acidic residues" evidence="2">
    <location>
        <begin position="36"/>
        <end position="49"/>
    </location>
</feature>
<dbReference type="Pfam" id="PF00437">
    <property type="entry name" value="T2SSE"/>
    <property type="match status" value="1"/>
</dbReference>
<sequence length="430" mass="44143">MWPLGERRARRRADGAWSAGGAWNAAGVRSSGGTRTAEDVRRAGDERSPEGPGPESALRALAAGEGLPESVSRGVRPGAGSDEIARCLAGLRATSGGLGPALAPLVADPRVTDVLVNGTQVWVDRGKGLVRAGADVGGGDDVRRLAIRMAAACGKRLDDASPIVDGTLEGGVRLHAVLAPVSASGTLISLRAARGRNLSVDALARCGTLAPRVASLLRALVRARANVLISGQTGSGKTTLLAAVLALVPPDERIVCIEETTELRPDHPHCVNLAERRPNVEGAGGVTLAELVRAAMRMRPDRLVLGECRGGEVRDVLTALNTGHDGGWATVHANGVRDVPARLLALGSLAGMGESAVAAQTVAAFDAFVHLRRRSGAAPGSPGRWVSEVGVPVRSGSGLHADLALAVDQGGGVEEGPAWPLLAQRCRVPS</sequence>
<feature type="compositionally biased region" description="Low complexity" evidence="2">
    <location>
        <begin position="15"/>
        <end position="27"/>
    </location>
</feature>
<evidence type="ECO:0000313" key="5">
    <source>
        <dbReference type="Proteomes" id="UP000718630"/>
    </source>
</evidence>
<evidence type="ECO:0000313" key="4">
    <source>
        <dbReference type="EMBL" id="MBF0939802.1"/>
    </source>
</evidence>
<dbReference type="InterPro" id="IPR022399">
    <property type="entry name" value="TadA-like_ATPase"/>
</dbReference>
<dbReference type="InterPro" id="IPR027417">
    <property type="entry name" value="P-loop_NTPase"/>
</dbReference>
<comment type="similarity">
    <text evidence="1">Belongs to the GSP E family.</text>
</comment>
<evidence type="ECO:0000256" key="1">
    <source>
        <dbReference type="ARBA" id="ARBA00006611"/>
    </source>
</evidence>
<dbReference type="Proteomes" id="UP000718630">
    <property type="component" value="Unassembled WGS sequence"/>
</dbReference>
<dbReference type="Gene3D" id="3.40.50.300">
    <property type="entry name" value="P-loop containing nucleotide triphosphate hydrolases"/>
    <property type="match status" value="1"/>
</dbReference>
<dbReference type="InterPro" id="IPR001482">
    <property type="entry name" value="T2SS/T4SS_dom"/>
</dbReference>
<comment type="caution">
    <text evidence="4">The sequence shown here is derived from an EMBL/GenBank/DDBJ whole genome shotgun (WGS) entry which is preliminary data.</text>
</comment>
<protein>
    <submittedName>
        <fullName evidence="4">TadA family conjugal transfer-associated ATPase</fullName>
    </submittedName>
</protein>
<organism evidence="4 5">
    <name type="scientific">Schaalia georgiae</name>
    <dbReference type="NCBI Taxonomy" id="52768"/>
    <lineage>
        <taxon>Bacteria</taxon>
        <taxon>Bacillati</taxon>
        <taxon>Actinomycetota</taxon>
        <taxon>Actinomycetes</taxon>
        <taxon>Actinomycetales</taxon>
        <taxon>Actinomycetaceae</taxon>
        <taxon>Schaalia</taxon>
    </lineage>
</organism>
<name>A0A929QYF7_9ACTO</name>
<evidence type="ECO:0000256" key="2">
    <source>
        <dbReference type="SAM" id="MobiDB-lite"/>
    </source>
</evidence>
<dbReference type="GO" id="GO:0016887">
    <property type="term" value="F:ATP hydrolysis activity"/>
    <property type="evidence" value="ECO:0007669"/>
    <property type="project" value="InterPro"/>
</dbReference>
<dbReference type="EMBL" id="JABZFZ010000098">
    <property type="protein sequence ID" value="MBF0939802.1"/>
    <property type="molecule type" value="Genomic_DNA"/>
</dbReference>
<gene>
    <name evidence="4" type="ORF">HXK03_02850</name>
</gene>
<accession>A0A929QYF7</accession>
<dbReference type="CDD" id="cd01130">
    <property type="entry name" value="VirB11-like_ATPase"/>
    <property type="match status" value="1"/>
</dbReference>
<feature type="region of interest" description="Disordered" evidence="2">
    <location>
        <begin position="1"/>
        <end position="57"/>
    </location>
</feature>
<dbReference type="InterPro" id="IPR050921">
    <property type="entry name" value="T4SS_GSP_E_ATPase"/>
</dbReference>
<dbReference type="PANTHER" id="PTHR30486">
    <property type="entry name" value="TWITCHING MOTILITY PROTEIN PILT"/>
    <property type="match status" value="1"/>
</dbReference>
<dbReference type="PROSITE" id="PS00675">
    <property type="entry name" value="SIGMA54_INTERACT_1"/>
    <property type="match status" value="1"/>
</dbReference>
<dbReference type="SUPFAM" id="SSF52540">
    <property type="entry name" value="P-loop containing nucleoside triphosphate hydrolases"/>
    <property type="match status" value="1"/>
</dbReference>
<dbReference type="AlphaFoldDB" id="A0A929QYF7"/>